<gene>
    <name evidence="3" type="ORF">COHA_001550</name>
</gene>
<dbReference type="Proteomes" id="UP001205105">
    <property type="component" value="Unassembled WGS sequence"/>
</dbReference>
<dbReference type="GO" id="GO:0044715">
    <property type="term" value="F:8-oxo-dGDP phosphatase activity"/>
    <property type="evidence" value="ECO:0007669"/>
    <property type="project" value="TreeGrafter"/>
</dbReference>
<dbReference type="InterPro" id="IPR000086">
    <property type="entry name" value="NUDIX_hydrolase_dom"/>
</dbReference>
<organism evidence="3 4">
    <name type="scientific">Chlorella ohadii</name>
    <dbReference type="NCBI Taxonomy" id="2649997"/>
    <lineage>
        <taxon>Eukaryota</taxon>
        <taxon>Viridiplantae</taxon>
        <taxon>Chlorophyta</taxon>
        <taxon>core chlorophytes</taxon>
        <taxon>Trebouxiophyceae</taxon>
        <taxon>Chlorellales</taxon>
        <taxon>Chlorellaceae</taxon>
        <taxon>Chlorella clade</taxon>
        <taxon>Chlorella</taxon>
    </lineage>
</organism>
<dbReference type="Pfam" id="PF15916">
    <property type="entry name" value="DUF4743"/>
    <property type="match status" value="1"/>
</dbReference>
<dbReference type="AlphaFoldDB" id="A0AAD5DXM6"/>
<reference evidence="3" key="1">
    <citation type="submission" date="2020-11" db="EMBL/GenBank/DDBJ databases">
        <title>Chlorella ohadii genome sequencing and assembly.</title>
        <authorList>
            <person name="Murik O."/>
            <person name="Treves H."/>
            <person name="Kedem I."/>
            <person name="Shotland Y."/>
            <person name="Kaplan A."/>
        </authorList>
    </citation>
    <scope>NUCLEOTIDE SEQUENCE</scope>
    <source>
        <strain evidence="3">1</strain>
    </source>
</reference>
<feature type="domain" description="Nudix hydrolase" evidence="2">
    <location>
        <begin position="171"/>
        <end position="313"/>
    </location>
</feature>
<protein>
    <recommendedName>
        <fullName evidence="2">Nudix hydrolase domain-containing protein</fullName>
    </recommendedName>
</protein>
<dbReference type="FunFam" id="3.90.79.10:FF:000019">
    <property type="entry name" value="Thiamin pyrophosphokinase, putative"/>
    <property type="match status" value="1"/>
</dbReference>
<accession>A0AAD5DXM6</accession>
<evidence type="ECO:0000256" key="1">
    <source>
        <dbReference type="ARBA" id="ARBA00003778"/>
    </source>
</evidence>
<dbReference type="EMBL" id="JADXDR010000023">
    <property type="protein sequence ID" value="KAI7844901.1"/>
    <property type="molecule type" value="Genomic_DNA"/>
</dbReference>
<dbReference type="InterPro" id="IPR031804">
    <property type="entry name" value="DUF4743"/>
</dbReference>
<dbReference type="SUPFAM" id="SSF55811">
    <property type="entry name" value="Nudix"/>
    <property type="match status" value="1"/>
</dbReference>
<keyword evidence="4" id="KW-1185">Reference proteome</keyword>
<dbReference type="Pfam" id="PF00293">
    <property type="entry name" value="NUDIX"/>
    <property type="match status" value="1"/>
</dbReference>
<evidence type="ECO:0000313" key="4">
    <source>
        <dbReference type="Proteomes" id="UP001205105"/>
    </source>
</evidence>
<dbReference type="PANTHER" id="PTHR13622">
    <property type="entry name" value="THIAMIN PYROPHOSPHOKINASE"/>
    <property type="match status" value="1"/>
</dbReference>
<dbReference type="PROSITE" id="PS51462">
    <property type="entry name" value="NUDIX"/>
    <property type="match status" value="1"/>
</dbReference>
<evidence type="ECO:0000313" key="3">
    <source>
        <dbReference type="EMBL" id="KAI7844901.1"/>
    </source>
</evidence>
<dbReference type="Gene3D" id="3.90.79.10">
    <property type="entry name" value="Nucleoside Triphosphate Pyrophosphohydrolase"/>
    <property type="match status" value="1"/>
</dbReference>
<name>A0AAD5DXM6_9CHLO</name>
<proteinExistence type="predicted"/>
<sequence length="341" mass="36836">MAFRTAASATQAAPASVSVPIAVGAAPPPPPLAQQPSSSSDFAPFIPGFLHWVRICNNGAAAAAAGEFLDLSVAGKTVGYLKADFAERLLQFPEVFQRCSASGSSSGVAVHPRLATQQQRTEAIAGVLQQLRAEGLIEGWRDELYPAVQAFHDEPAFLVERAAAPHFGIKAYGVHINGYVTLPDGSRELWVARRSRSKPTWPGKLDHIVAGGQPHGLSCQENVVKECEEEASVPEQLAVRARAAGAVSYTSLQPAGLKRDVLYCYDLELPADFVPQPQDGEVEEFMCMPVHRVAEIVATTNEYKENCALVIIDWFMRHGYLTPDMPGYLELLHGLRSGDCS</sequence>
<dbReference type="CDD" id="cd03676">
    <property type="entry name" value="NUDIX_Tnr3_like"/>
    <property type="match status" value="1"/>
</dbReference>
<comment type="caution">
    <text evidence="3">The sequence shown here is derived from an EMBL/GenBank/DDBJ whole genome shotgun (WGS) entry which is preliminary data.</text>
</comment>
<evidence type="ECO:0000259" key="2">
    <source>
        <dbReference type="PROSITE" id="PS51462"/>
    </source>
</evidence>
<dbReference type="PANTHER" id="PTHR13622:SF8">
    <property type="entry name" value="THIAMIN PYROPHOSPHOKINASE 1"/>
    <property type="match status" value="1"/>
</dbReference>
<dbReference type="InterPro" id="IPR015797">
    <property type="entry name" value="NUDIX_hydrolase-like_dom_sf"/>
</dbReference>
<comment type="function">
    <text evidence="1">Probably mediates the hydrolysis of some nucleoside diphosphate derivatives.</text>
</comment>